<dbReference type="SUPFAM" id="SSF56112">
    <property type="entry name" value="Protein kinase-like (PK-like)"/>
    <property type="match status" value="1"/>
</dbReference>
<evidence type="ECO:0000256" key="20">
    <source>
        <dbReference type="ARBA" id="ARBA00048679"/>
    </source>
</evidence>
<feature type="domain" description="Protein kinase" evidence="24">
    <location>
        <begin position="666"/>
        <end position="958"/>
    </location>
</feature>
<dbReference type="SMART" id="SM00369">
    <property type="entry name" value="LRR_TYP"/>
    <property type="match status" value="9"/>
</dbReference>
<keyword evidence="16 22" id="KW-0472">Membrane</keyword>
<evidence type="ECO:0000256" key="12">
    <source>
        <dbReference type="ARBA" id="ARBA00022741"/>
    </source>
</evidence>
<keyword evidence="7" id="KW-0433">Leucine-rich repeat</keyword>
<dbReference type="PROSITE" id="PS50011">
    <property type="entry name" value="PROTEIN_KINASE_DOM"/>
    <property type="match status" value="1"/>
</dbReference>
<dbReference type="Pfam" id="PF00069">
    <property type="entry name" value="Pkinase"/>
    <property type="match status" value="1"/>
</dbReference>
<evidence type="ECO:0000256" key="13">
    <source>
        <dbReference type="ARBA" id="ARBA00022777"/>
    </source>
</evidence>
<dbReference type="CDD" id="cd14066">
    <property type="entry name" value="STKc_IRAK"/>
    <property type="match status" value="1"/>
</dbReference>
<evidence type="ECO:0000256" key="14">
    <source>
        <dbReference type="ARBA" id="ARBA00022840"/>
    </source>
</evidence>
<evidence type="ECO:0000256" key="19">
    <source>
        <dbReference type="ARBA" id="ARBA00047899"/>
    </source>
</evidence>
<dbReference type="RefSeq" id="XP_039130802.1">
    <property type="nucleotide sequence ID" value="XM_039274868.1"/>
</dbReference>
<keyword evidence="8" id="KW-0808">Transferase</keyword>
<dbReference type="Gene3D" id="3.30.200.20">
    <property type="entry name" value="Phosphorylase Kinase, domain 1"/>
    <property type="match status" value="1"/>
</dbReference>
<sequence>MANFFNFIIIFIFVSIFPSPGTNAALLGLSRDLAALSSFSAAITGDPHGVLHSWRSPEIHVCNWTGVTCHLVKDRVVQLDLSGRDLIGVISPVVANLSFLAVLDLSGNFFSGRIPLEIGSLSRLKQLSLSSNILVGTIPAQLGFLHRLVYLDLSGNRLDDRIPESLFCNLSSLQYMDLSNNSLSGEIPLGNQCSLLELRFLLLWSNNLVGPIPPSLANSTKLEWIDLESNYLSGELPSEIFDKTPYLQFLHLSYNNFTSHGGNTKLEPFFDSLVNCSLLQEIELAGNSLHGEIPVSIGSHVNLFQLHLEENFLSGPIPPSISNLVNLTYLNLSNNVLNGSIPPDISRLKKLERLYLPNNLLSGEIPVALGELPHIGLLDISGNLLSGSIPESFSNLTQLRILMLNNNRLSGMIPPSLGNCMNLENLDLSYNQLTGRIPSDVAALSSLKLYFNLSNNFLEGSIPLELSKMDMLLALDLSANNFSDKIPPQLGSCIALEYLNLSGNALHGPLPKSIGGLPYLEALDLSSNRLEGAMPESLKDSSTLKVLNISYNNFSGIVPEEGVFAVLSMDSFLGNPGLCGSISGMLQCGGTGNRAHRSMILPILMALISTPCIICFCVCFLARKLRRKLQLPIFKRTISLEDAEEGRQPDYPRISYWQLMEATGTFSESNVIGSGRFGQVYKGILHDESTKIAVKVLNPNSGVDISKSFKRECEVLKRTRHRNLIRIITTCSKPDFKALVLPLMPNGSLEIHLYPRRLSLVQVVSIASDIAEGIAYMHHYSPVKIVHCDLKPSNVLLDEDMTALVADFGIARLMNCSADETNESLGSSPSCISTTGLLCGSVGYIAPEYGMGGQPSMQGDVYSFGVVLLEMITGKRPTDVIFQEGHSLHEWVNNKYPHNIEKIMMEAPLRDASQLSNSLYYKKLRRDVTMELIELGLVCTQFSPSMRPMMNDVAHELALMKRDLYQHAMPNLNTNLESCSE</sequence>
<dbReference type="PANTHER" id="PTHR48053">
    <property type="entry name" value="LEUCINE RICH REPEAT FAMILY PROTEIN, EXPRESSED"/>
    <property type="match status" value="1"/>
</dbReference>
<keyword evidence="17" id="KW-0675">Receptor</keyword>
<comment type="catalytic activity">
    <reaction evidence="19">
        <text>L-threonyl-[protein] + ATP = O-phospho-L-threonyl-[protein] + ADP + H(+)</text>
        <dbReference type="Rhea" id="RHEA:46608"/>
        <dbReference type="Rhea" id="RHEA-COMP:11060"/>
        <dbReference type="Rhea" id="RHEA-COMP:11605"/>
        <dbReference type="ChEBI" id="CHEBI:15378"/>
        <dbReference type="ChEBI" id="CHEBI:30013"/>
        <dbReference type="ChEBI" id="CHEBI:30616"/>
        <dbReference type="ChEBI" id="CHEBI:61977"/>
        <dbReference type="ChEBI" id="CHEBI:456216"/>
        <dbReference type="EC" id="2.7.11.1"/>
    </reaction>
</comment>
<evidence type="ECO:0000256" key="23">
    <source>
        <dbReference type="SAM" id="SignalP"/>
    </source>
</evidence>
<comment type="subcellular location">
    <subcellularLocation>
        <location evidence="1">Cell membrane</location>
        <topology evidence="1">Single-pass membrane protein</topology>
    </subcellularLocation>
</comment>
<dbReference type="SUPFAM" id="SSF52058">
    <property type="entry name" value="L domain-like"/>
    <property type="match status" value="2"/>
</dbReference>
<organism evidence="25 26">
    <name type="scientific">Dioscorea cayennensis subsp. rotundata</name>
    <name type="common">White Guinea yam</name>
    <name type="synonym">Dioscorea rotundata</name>
    <dbReference type="NCBI Taxonomy" id="55577"/>
    <lineage>
        <taxon>Eukaryota</taxon>
        <taxon>Viridiplantae</taxon>
        <taxon>Streptophyta</taxon>
        <taxon>Embryophyta</taxon>
        <taxon>Tracheophyta</taxon>
        <taxon>Spermatophyta</taxon>
        <taxon>Magnoliopsida</taxon>
        <taxon>Liliopsida</taxon>
        <taxon>Dioscoreales</taxon>
        <taxon>Dioscoreaceae</taxon>
        <taxon>Dioscorea</taxon>
    </lineage>
</organism>
<proteinExistence type="inferred from homology"/>
<accession>A0AB40BTQ5</accession>
<feature type="transmembrane region" description="Helical" evidence="22">
    <location>
        <begin position="599"/>
        <end position="622"/>
    </location>
</feature>
<dbReference type="InterPro" id="IPR032675">
    <property type="entry name" value="LRR_dom_sf"/>
</dbReference>
<gene>
    <name evidence="26" type="primary">LOC120267168</name>
</gene>
<comment type="catalytic activity">
    <reaction evidence="20">
        <text>L-seryl-[protein] + ATP = O-phospho-L-seryl-[protein] + ADP + H(+)</text>
        <dbReference type="Rhea" id="RHEA:17989"/>
        <dbReference type="Rhea" id="RHEA-COMP:9863"/>
        <dbReference type="Rhea" id="RHEA-COMP:11604"/>
        <dbReference type="ChEBI" id="CHEBI:15378"/>
        <dbReference type="ChEBI" id="CHEBI:29999"/>
        <dbReference type="ChEBI" id="CHEBI:30616"/>
        <dbReference type="ChEBI" id="CHEBI:83421"/>
        <dbReference type="ChEBI" id="CHEBI:456216"/>
        <dbReference type="EC" id="2.7.11.1"/>
    </reaction>
</comment>
<dbReference type="InterPro" id="IPR008271">
    <property type="entry name" value="Ser/Thr_kinase_AS"/>
</dbReference>
<evidence type="ECO:0000256" key="1">
    <source>
        <dbReference type="ARBA" id="ARBA00004162"/>
    </source>
</evidence>
<keyword evidence="5" id="KW-0723">Serine/threonine-protein kinase</keyword>
<keyword evidence="15 22" id="KW-1133">Transmembrane helix</keyword>
<comment type="similarity">
    <text evidence="2">Belongs to the protein kinase superfamily. Ser/Thr protein kinase family.</text>
</comment>
<dbReference type="Pfam" id="PF13855">
    <property type="entry name" value="LRR_8"/>
    <property type="match status" value="2"/>
</dbReference>
<evidence type="ECO:0000256" key="4">
    <source>
        <dbReference type="ARBA" id="ARBA00022475"/>
    </source>
</evidence>
<evidence type="ECO:0000256" key="6">
    <source>
        <dbReference type="ARBA" id="ARBA00022553"/>
    </source>
</evidence>
<dbReference type="InterPro" id="IPR051716">
    <property type="entry name" value="Plant_RL_S/T_kinase"/>
</dbReference>
<dbReference type="InterPro" id="IPR000719">
    <property type="entry name" value="Prot_kinase_dom"/>
</dbReference>
<dbReference type="Gene3D" id="3.80.10.10">
    <property type="entry name" value="Ribonuclease Inhibitor"/>
    <property type="match status" value="4"/>
</dbReference>
<evidence type="ECO:0000256" key="17">
    <source>
        <dbReference type="ARBA" id="ARBA00023170"/>
    </source>
</evidence>
<keyword evidence="13" id="KW-0418">Kinase</keyword>
<dbReference type="InterPro" id="IPR001611">
    <property type="entry name" value="Leu-rich_rpt"/>
</dbReference>
<dbReference type="InterPro" id="IPR003591">
    <property type="entry name" value="Leu-rich_rpt_typical-subtyp"/>
</dbReference>
<dbReference type="PRINTS" id="PR00019">
    <property type="entry name" value="LEURICHRPT"/>
</dbReference>
<keyword evidence="14 21" id="KW-0067">ATP-binding</keyword>
<dbReference type="PANTHER" id="PTHR48053:SF151">
    <property type="entry name" value="OS02G0216000 PROTEIN"/>
    <property type="match status" value="1"/>
</dbReference>
<dbReference type="Proteomes" id="UP001515500">
    <property type="component" value="Chromosome 8"/>
</dbReference>
<evidence type="ECO:0000256" key="10">
    <source>
        <dbReference type="ARBA" id="ARBA00022729"/>
    </source>
</evidence>
<evidence type="ECO:0000256" key="7">
    <source>
        <dbReference type="ARBA" id="ARBA00022614"/>
    </source>
</evidence>
<evidence type="ECO:0000256" key="11">
    <source>
        <dbReference type="ARBA" id="ARBA00022737"/>
    </source>
</evidence>
<evidence type="ECO:0000256" key="5">
    <source>
        <dbReference type="ARBA" id="ARBA00022527"/>
    </source>
</evidence>
<dbReference type="PROSITE" id="PS00108">
    <property type="entry name" value="PROTEIN_KINASE_ST"/>
    <property type="match status" value="1"/>
</dbReference>
<feature type="binding site" evidence="21">
    <location>
        <position position="695"/>
    </location>
    <ligand>
        <name>ATP</name>
        <dbReference type="ChEBI" id="CHEBI:30616"/>
    </ligand>
</feature>
<dbReference type="GO" id="GO:0005524">
    <property type="term" value="F:ATP binding"/>
    <property type="evidence" value="ECO:0007669"/>
    <property type="project" value="UniProtKB-UniRule"/>
</dbReference>
<keyword evidence="4" id="KW-1003">Cell membrane</keyword>
<dbReference type="Pfam" id="PF08263">
    <property type="entry name" value="LRRNT_2"/>
    <property type="match status" value="1"/>
</dbReference>
<evidence type="ECO:0000256" key="21">
    <source>
        <dbReference type="PROSITE-ProRule" id="PRU10141"/>
    </source>
</evidence>
<evidence type="ECO:0000256" key="8">
    <source>
        <dbReference type="ARBA" id="ARBA00022679"/>
    </source>
</evidence>
<reference evidence="26" key="1">
    <citation type="submission" date="2025-08" db="UniProtKB">
        <authorList>
            <consortium name="RefSeq"/>
        </authorList>
    </citation>
    <scope>IDENTIFICATION</scope>
</reference>
<evidence type="ECO:0000313" key="25">
    <source>
        <dbReference type="Proteomes" id="UP001515500"/>
    </source>
</evidence>
<name>A0AB40BTQ5_DIOCR</name>
<dbReference type="FunFam" id="3.80.10.10:FF:000363">
    <property type="entry name" value="Leucine-rich repeat family protein"/>
    <property type="match status" value="1"/>
</dbReference>
<dbReference type="SMART" id="SM00220">
    <property type="entry name" value="S_TKc"/>
    <property type="match status" value="1"/>
</dbReference>
<keyword evidence="9 22" id="KW-0812">Transmembrane</keyword>
<dbReference type="AlphaFoldDB" id="A0AB40BTQ5"/>
<evidence type="ECO:0000256" key="9">
    <source>
        <dbReference type="ARBA" id="ARBA00022692"/>
    </source>
</evidence>
<keyword evidence="18" id="KW-0325">Glycoprotein</keyword>
<evidence type="ECO:0000256" key="3">
    <source>
        <dbReference type="ARBA" id="ARBA00012513"/>
    </source>
</evidence>
<feature type="chain" id="PRO_5044244342" description="non-specific serine/threonine protein kinase" evidence="23">
    <location>
        <begin position="25"/>
        <end position="981"/>
    </location>
</feature>
<protein>
    <recommendedName>
        <fullName evidence="3">non-specific serine/threonine protein kinase</fullName>
        <ecNumber evidence="3">2.7.11.1</ecNumber>
    </recommendedName>
</protein>
<keyword evidence="12 21" id="KW-0547">Nucleotide-binding</keyword>
<dbReference type="PROSITE" id="PS00107">
    <property type="entry name" value="PROTEIN_KINASE_ATP"/>
    <property type="match status" value="1"/>
</dbReference>
<dbReference type="EC" id="2.7.11.1" evidence="3"/>
<dbReference type="InterPro" id="IPR017441">
    <property type="entry name" value="Protein_kinase_ATP_BS"/>
</dbReference>
<dbReference type="PROSITE" id="PS51450">
    <property type="entry name" value="LRR"/>
    <property type="match status" value="2"/>
</dbReference>
<dbReference type="Pfam" id="PF00560">
    <property type="entry name" value="LRR_1"/>
    <property type="match status" value="9"/>
</dbReference>
<evidence type="ECO:0000313" key="26">
    <source>
        <dbReference type="RefSeq" id="XP_039130802.1"/>
    </source>
</evidence>
<dbReference type="FunFam" id="3.80.10.10:FF:001028">
    <property type="entry name" value="Putative leucine-rich repeat receptor-like serine/threonine-protein kinase"/>
    <property type="match status" value="1"/>
</dbReference>
<dbReference type="GeneID" id="120267168"/>
<evidence type="ECO:0000256" key="2">
    <source>
        <dbReference type="ARBA" id="ARBA00008684"/>
    </source>
</evidence>
<dbReference type="Gene3D" id="1.10.510.10">
    <property type="entry name" value="Transferase(Phosphotransferase) domain 1"/>
    <property type="match status" value="1"/>
</dbReference>
<keyword evidence="6" id="KW-0597">Phosphoprotein</keyword>
<dbReference type="GO" id="GO:0005886">
    <property type="term" value="C:plasma membrane"/>
    <property type="evidence" value="ECO:0007669"/>
    <property type="project" value="UniProtKB-SubCell"/>
</dbReference>
<dbReference type="InterPro" id="IPR013210">
    <property type="entry name" value="LRR_N_plant-typ"/>
</dbReference>
<dbReference type="GO" id="GO:0004674">
    <property type="term" value="F:protein serine/threonine kinase activity"/>
    <property type="evidence" value="ECO:0007669"/>
    <property type="project" value="UniProtKB-KW"/>
</dbReference>
<evidence type="ECO:0000256" key="15">
    <source>
        <dbReference type="ARBA" id="ARBA00022989"/>
    </source>
</evidence>
<evidence type="ECO:0000259" key="24">
    <source>
        <dbReference type="PROSITE" id="PS50011"/>
    </source>
</evidence>
<evidence type="ECO:0000256" key="16">
    <source>
        <dbReference type="ARBA" id="ARBA00023136"/>
    </source>
</evidence>
<keyword evidence="25" id="KW-1185">Reference proteome</keyword>
<keyword evidence="10 23" id="KW-0732">Signal</keyword>
<keyword evidence="11" id="KW-0677">Repeat</keyword>
<evidence type="ECO:0000256" key="18">
    <source>
        <dbReference type="ARBA" id="ARBA00023180"/>
    </source>
</evidence>
<dbReference type="FunFam" id="1.10.510.10:FF:000358">
    <property type="entry name" value="Putative leucine-rich repeat receptor-like serine/threonine-protein kinase"/>
    <property type="match status" value="1"/>
</dbReference>
<feature type="signal peptide" evidence="23">
    <location>
        <begin position="1"/>
        <end position="24"/>
    </location>
</feature>
<evidence type="ECO:0000256" key="22">
    <source>
        <dbReference type="SAM" id="Phobius"/>
    </source>
</evidence>
<dbReference type="InterPro" id="IPR011009">
    <property type="entry name" value="Kinase-like_dom_sf"/>
</dbReference>